<protein>
    <recommendedName>
        <fullName evidence="4">CCHC-type domain-containing protein</fullName>
    </recommendedName>
</protein>
<feature type="region of interest" description="Disordered" evidence="1">
    <location>
        <begin position="39"/>
        <end position="117"/>
    </location>
</feature>
<dbReference type="EMBL" id="JARKIE010000087">
    <property type="protein sequence ID" value="KAJ7687499.1"/>
    <property type="molecule type" value="Genomic_DNA"/>
</dbReference>
<evidence type="ECO:0000256" key="1">
    <source>
        <dbReference type="SAM" id="MobiDB-lite"/>
    </source>
</evidence>
<accession>A0AAD7DBD6</accession>
<feature type="non-terminal residue" evidence="2">
    <location>
        <position position="1"/>
    </location>
</feature>
<organism evidence="2 3">
    <name type="scientific">Mycena rosella</name>
    <name type="common">Pink bonnet</name>
    <name type="synonym">Agaricus rosellus</name>
    <dbReference type="NCBI Taxonomy" id="1033263"/>
    <lineage>
        <taxon>Eukaryota</taxon>
        <taxon>Fungi</taxon>
        <taxon>Dikarya</taxon>
        <taxon>Basidiomycota</taxon>
        <taxon>Agaricomycotina</taxon>
        <taxon>Agaricomycetes</taxon>
        <taxon>Agaricomycetidae</taxon>
        <taxon>Agaricales</taxon>
        <taxon>Marasmiineae</taxon>
        <taxon>Mycenaceae</taxon>
        <taxon>Mycena</taxon>
    </lineage>
</organism>
<dbReference type="Proteomes" id="UP001221757">
    <property type="component" value="Unassembled WGS sequence"/>
</dbReference>
<name>A0AAD7DBD6_MYCRO</name>
<evidence type="ECO:0008006" key="4">
    <source>
        <dbReference type="Google" id="ProtNLM"/>
    </source>
</evidence>
<dbReference type="AlphaFoldDB" id="A0AAD7DBD6"/>
<feature type="compositionally biased region" description="Basic residues" evidence="1">
    <location>
        <begin position="107"/>
        <end position="117"/>
    </location>
</feature>
<gene>
    <name evidence="2" type="ORF">B0H17DRAFT_872296</name>
</gene>
<feature type="non-terminal residue" evidence="2">
    <location>
        <position position="117"/>
    </location>
</feature>
<comment type="caution">
    <text evidence="2">The sequence shown here is derived from an EMBL/GenBank/DDBJ whole genome shotgun (WGS) entry which is preliminary data.</text>
</comment>
<sequence length="117" mass="12918">TRTIPQRTVYTALQADLRSMMSSVQTQEQLDELRARLAQVGTASEETDRREKIQDPPTIGRKGRPPTQRITGATEGRARGGSAGIKDPFQGGADAPRRQNLCSHCRQPGHTRPRCPQ</sequence>
<evidence type="ECO:0000313" key="2">
    <source>
        <dbReference type="EMBL" id="KAJ7687499.1"/>
    </source>
</evidence>
<proteinExistence type="predicted"/>
<evidence type="ECO:0000313" key="3">
    <source>
        <dbReference type="Proteomes" id="UP001221757"/>
    </source>
</evidence>
<keyword evidence="3" id="KW-1185">Reference proteome</keyword>
<reference evidence="2" key="1">
    <citation type="submission" date="2023-03" db="EMBL/GenBank/DDBJ databases">
        <title>Massive genome expansion in bonnet fungi (Mycena s.s.) driven by repeated elements and novel gene families across ecological guilds.</title>
        <authorList>
            <consortium name="Lawrence Berkeley National Laboratory"/>
            <person name="Harder C.B."/>
            <person name="Miyauchi S."/>
            <person name="Viragh M."/>
            <person name="Kuo A."/>
            <person name="Thoen E."/>
            <person name="Andreopoulos B."/>
            <person name="Lu D."/>
            <person name="Skrede I."/>
            <person name="Drula E."/>
            <person name="Henrissat B."/>
            <person name="Morin E."/>
            <person name="Kohler A."/>
            <person name="Barry K."/>
            <person name="LaButti K."/>
            <person name="Morin E."/>
            <person name="Salamov A."/>
            <person name="Lipzen A."/>
            <person name="Mereny Z."/>
            <person name="Hegedus B."/>
            <person name="Baldrian P."/>
            <person name="Stursova M."/>
            <person name="Weitz H."/>
            <person name="Taylor A."/>
            <person name="Grigoriev I.V."/>
            <person name="Nagy L.G."/>
            <person name="Martin F."/>
            <person name="Kauserud H."/>
        </authorList>
    </citation>
    <scope>NUCLEOTIDE SEQUENCE</scope>
    <source>
        <strain evidence="2">CBHHK067</strain>
    </source>
</reference>